<feature type="transmembrane region" description="Helical" evidence="16">
    <location>
        <begin position="482"/>
        <end position="511"/>
    </location>
</feature>
<gene>
    <name evidence="18" type="primary">feoB1</name>
    <name evidence="18" type="ORF">ING2E5B_2338</name>
</gene>
<dbReference type="AlphaFoldDB" id="A0A098C3S5"/>
<dbReference type="Pfam" id="PF04023">
    <property type="entry name" value="FeoA"/>
    <property type="match status" value="1"/>
</dbReference>
<dbReference type="Pfam" id="PF02421">
    <property type="entry name" value="FeoB_N"/>
    <property type="match status" value="1"/>
</dbReference>
<dbReference type="InterPro" id="IPR011642">
    <property type="entry name" value="Gate_dom"/>
</dbReference>
<dbReference type="CDD" id="cd01879">
    <property type="entry name" value="FeoB"/>
    <property type="match status" value="1"/>
</dbReference>
<feature type="binding site" evidence="15">
    <location>
        <position position="163"/>
    </location>
    <ligand>
        <name>Mg(2+)</name>
        <dbReference type="ChEBI" id="CHEBI:18420"/>
        <label>2</label>
    </ligand>
</feature>
<reference evidence="18 19" key="1">
    <citation type="submission" date="2014-08" db="EMBL/GenBank/DDBJ databases">
        <authorList>
            <person name="Wibberg D."/>
        </authorList>
    </citation>
    <scope>NUCLEOTIDE SEQUENCE [LARGE SCALE GENOMIC DNA]</scope>
    <source>
        <strain evidence="19">ING2-E5B</strain>
    </source>
</reference>
<feature type="binding site" evidence="15">
    <location>
        <position position="167"/>
    </location>
    <ligand>
        <name>Mg(2+)</name>
        <dbReference type="ChEBI" id="CHEBI:18420"/>
        <label>2</label>
    </ligand>
</feature>
<dbReference type="SUPFAM" id="SSF52540">
    <property type="entry name" value="P-loop containing nucleoside triphosphate hydrolases"/>
    <property type="match status" value="1"/>
</dbReference>
<evidence type="ECO:0000256" key="6">
    <source>
        <dbReference type="ARBA" id="ARBA00022741"/>
    </source>
</evidence>
<feature type="transmembrane region" description="Helical" evidence="16">
    <location>
        <begin position="830"/>
        <end position="852"/>
    </location>
</feature>
<dbReference type="InterPro" id="IPR050860">
    <property type="entry name" value="FeoB_GTPase"/>
</dbReference>
<feature type="binding site" evidence="14">
    <location>
        <begin position="152"/>
        <end position="159"/>
    </location>
    <ligand>
        <name>GTP</name>
        <dbReference type="ChEBI" id="CHEBI:37565"/>
        <label>1</label>
    </ligand>
</feature>
<dbReference type="GO" id="GO:0005525">
    <property type="term" value="F:GTP binding"/>
    <property type="evidence" value="ECO:0007669"/>
    <property type="project" value="UniProtKB-KW"/>
</dbReference>
<feature type="transmembrane region" description="Helical" evidence="16">
    <location>
        <begin position="431"/>
        <end position="449"/>
    </location>
</feature>
<feature type="binding site" evidence="14">
    <location>
        <begin position="258"/>
        <end position="261"/>
    </location>
    <ligand>
        <name>GTP</name>
        <dbReference type="ChEBI" id="CHEBI:37565"/>
        <label>1</label>
    </ligand>
</feature>
<dbReference type="InterPro" id="IPR011640">
    <property type="entry name" value="Fe2_transport_prot_B_C"/>
</dbReference>
<feature type="binding site" evidence="15">
    <location>
        <position position="166"/>
    </location>
    <ligand>
        <name>Mg(2+)</name>
        <dbReference type="ChEBI" id="CHEBI:18420"/>
        <label>2</label>
    </ligand>
</feature>
<evidence type="ECO:0000256" key="2">
    <source>
        <dbReference type="ARBA" id="ARBA00022448"/>
    </source>
</evidence>
<sequence>MRLSELQTGQTAYIKKVNGNGAFRKRILEMGFVRGEEVKSILNAPLKDPIKYGIMEYEVSLRRSEAVMIEITIMKSEVTQNGYSENGYSDDVNILSGKSSATDELTNINTFNGIKYKNHKQEAIKLPNRVILNDESNKRKLKEKNIKVALIGNPNSGKTSIFNLASGAHEHVGNYSGVTIDAKEGYLRHNDYHFTLVDLPGTYSLSSYSPEELYARNYILEEKPDVIVNVVSASALERNLYLTTELLDLEVPMVIALNMYDELESSGRKFEHNTFSKLINVPIVPTVGKRGEGIPQLLEEVIRVKNEKNHTFAQLPYGRVLEKSISIMERELNDSFKLKKELSLRYICIKLLEGDKDVEKHIAGLPKHNQIIARRDKERNYIEKLLREDAESAFTNARYGFIAGGLRETLEQLPEKVDKGKLIDLIVTNKYLGFPIFFLFLWIMFEATFRLGNYPMEWIENLVSFIGNLIRSNMSPGPLKDLVVDGIIGGVGGVIVFLPNIVILYFFIAFMEDSGYMARAAFIMDKLMHRIGLHGKSFIPLIMGFGCNVPAIMSTRTIESRSSRMITMLIVPFMSCSARLPVYILFIGTFFPKNASIALLSLYIIGIIIAALTALLFRKTLFKEEDTPFVMELPPFRMPTLKSIVIHMWERASQYLRKMGGPILIASIIIWFLGYFPQNSTQSNENEQQIANIETRFENNQISADQRDQILTEITLIQNIEHQENSYIGKIGKFIEPIMRPLGFDWKMSVSLLSGMAAKEIVISTMGVLYTGDSESQESLQSRLLSETDTDGNPVFKPLVVTAFLLFVLIYFPCIATIAAIKEESHSWKWAIFSVLYSTGLAWLVALLVFQIGSLFI</sequence>
<dbReference type="InterPro" id="IPR038157">
    <property type="entry name" value="FeoA_core_dom"/>
</dbReference>
<dbReference type="NCBIfam" id="TIGR00437">
    <property type="entry name" value="feoB"/>
    <property type="match status" value="1"/>
</dbReference>
<dbReference type="OrthoDB" id="9809127at2"/>
<keyword evidence="3" id="KW-1003">Cell membrane</keyword>
<keyword evidence="15" id="KW-0460">Magnesium</keyword>
<evidence type="ECO:0000259" key="17">
    <source>
        <dbReference type="PROSITE" id="PS51711"/>
    </source>
</evidence>
<evidence type="ECO:0000256" key="14">
    <source>
        <dbReference type="PIRSR" id="PIRSR603373-1"/>
    </source>
</evidence>
<evidence type="ECO:0000256" key="16">
    <source>
        <dbReference type="RuleBase" id="RU362098"/>
    </source>
</evidence>
<organism evidence="18 19">
    <name type="scientific">Fermentimonas caenicola</name>
    <dbReference type="NCBI Taxonomy" id="1562970"/>
    <lineage>
        <taxon>Bacteria</taxon>
        <taxon>Pseudomonadati</taxon>
        <taxon>Bacteroidota</taxon>
        <taxon>Bacteroidia</taxon>
        <taxon>Bacteroidales</taxon>
        <taxon>Dysgonomonadaceae</taxon>
        <taxon>Fermentimonas</taxon>
    </lineage>
</organism>
<keyword evidence="6 14" id="KW-0547">Nucleotide-binding</keyword>
<evidence type="ECO:0000256" key="8">
    <source>
        <dbReference type="ARBA" id="ARBA00023004"/>
    </source>
</evidence>
<dbReference type="KEGG" id="pbt:ING2E5B_2338"/>
<evidence type="ECO:0000313" key="19">
    <source>
        <dbReference type="Proteomes" id="UP000032417"/>
    </source>
</evidence>
<dbReference type="STRING" id="1562970.ING2E5B_2338"/>
<dbReference type="EMBL" id="LN515532">
    <property type="protein sequence ID" value="CEA17063.1"/>
    <property type="molecule type" value="Genomic_DNA"/>
</dbReference>
<dbReference type="PATRIC" id="fig|1562970.3.peg.2310"/>
<keyword evidence="8 16" id="KW-0408">Iron</keyword>
<feature type="transmembrane region" description="Helical" evidence="16">
    <location>
        <begin position="659"/>
        <end position="676"/>
    </location>
</feature>
<dbReference type="Pfam" id="PF17910">
    <property type="entry name" value="FeoB_Cyto"/>
    <property type="match status" value="1"/>
</dbReference>
<proteinExistence type="inferred from homology"/>
<dbReference type="InterPro" id="IPR041069">
    <property type="entry name" value="FeoB_Cyto"/>
</dbReference>
<dbReference type="Gene3D" id="2.30.30.90">
    <property type="match status" value="1"/>
</dbReference>
<dbReference type="Gene3D" id="3.40.50.300">
    <property type="entry name" value="P-loop containing nucleotide triphosphate hydrolases"/>
    <property type="match status" value="1"/>
</dbReference>
<feature type="transmembrane region" description="Helical" evidence="16">
    <location>
        <begin position="531"/>
        <end position="553"/>
    </location>
</feature>
<keyword evidence="15" id="KW-0479">Metal-binding</keyword>
<feature type="domain" description="FeoB-type G" evidence="17">
    <location>
        <begin position="145"/>
        <end position="307"/>
    </location>
</feature>
<feature type="binding site" evidence="14">
    <location>
        <begin position="177"/>
        <end position="181"/>
    </location>
    <ligand>
        <name>GTP</name>
        <dbReference type="ChEBI" id="CHEBI:37565"/>
        <label>1</label>
    </ligand>
</feature>
<keyword evidence="4 16" id="KW-0410">Iron transport</keyword>
<keyword evidence="19" id="KW-1185">Reference proteome</keyword>
<evidence type="ECO:0000256" key="1">
    <source>
        <dbReference type="ARBA" id="ARBA00004651"/>
    </source>
</evidence>
<feature type="transmembrane region" description="Helical" evidence="16">
    <location>
        <begin position="597"/>
        <end position="617"/>
    </location>
</feature>
<accession>A0A098C3S5</accession>
<dbReference type="Gene3D" id="1.10.287.1770">
    <property type="match status" value="1"/>
</dbReference>
<dbReference type="InterPro" id="IPR030389">
    <property type="entry name" value="G_FEOB_dom"/>
</dbReference>
<evidence type="ECO:0000256" key="4">
    <source>
        <dbReference type="ARBA" id="ARBA00022496"/>
    </source>
</evidence>
<dbReference type="NCBIfam" id="TIGR00231">
    <property type="entry name" value="small_GTP"/>
    <property type="match status" value="1"/>
</dbReference>
<dbReference type="GO" id="GO:0015093">
    <property type="term" value="F:ferrous iron transmembrane transporter activity"/>
    <property type="evidence" value="ECO:0007669"/>
    <property type="project" value="UniProtKB-UniRule"/>
</dbReference>
<dbReference type="InterPro" id="IPR005225">
    <property type="entry name" value="Small_GTP-bd"/>
</dbReference>
<evidence type="ECO:0000256" key="9">
    <source>
        <dbReference type="ARBA" id="ARBA00023065"/>
    </source>
</evidence>
<dbReference type="HOGENOM" id="CLU_013350_3_2_10"/>
<dbReference type="InterPro" id="IPR027417">
    <property type="entry name" value="P-loop_NTPase"/>
</dbReference>
<evidence type="ECO:0000256" key="7">
    <source>
        <dbReference type="ARBA" id="ARBA00022989"/>
    </source>
</evidence>
<dbReference type="GO" id="GO:0005886">
    <property type="term" value="C:plasma membrane"/>
    <property type="evidence" value="ECO:0007669"/>
    <property type="project" value="UniProtKB-SubCell"/>
</dbReference>
<comment type="subcellular location">
    <subcellularLocation>
        <location evidence="16">Cell inner membrane</location>
        <topology evidence="16">Multi-pass membrane protein</topology>
    </subcellularLocation>
    <subcellularLocation>
        <location evidence="1">Cell membrane</location>
        <topology evidence="1">Multi-pass membrane protein</topology>
    </subcellularLocation>
</comment>
<evidence type="ECO:0000313" key="18">
    <source>
        <dbReference type="EMBL" id="CEA17063.1"/>
    </source>
</evidence>
<feature type="transmembrane region" description="Helical" evidence="16">
    <location>
        <begin position="565"/>
        <end position="591"/>
    </location>
</feature>
<dbReference type="InterPro" id="IPR008988">
    <property type="entry name" value="Transcriptional_repressor_C"/>
</dbReference>
<keyword evidence="9" id="KW-0406">Ion transport</keyword>
<evidence type="ECO:0000256" key="15">
    <source>
        <dbReference type="PIRSR" id="PIRSR603373-2"/>
    </source>
</evidence>
<dbReference type="PROSITE" id="PS51711">
    <property type="entry name" value="G_FEOB"/>
    <property type="match status" value="1"/>
</dbReference>
<dbReference type="InterPro" id="IPR007167">
    <property type="entry name" value="Fe-transptr_FeoA-like"/>
</dbReference>
<feature type="transmembrane region" description="Helical" evidence="16">
    <location>
        <begin position="799"/>
        <end position="821"/>
    </location>
</feature>
<keyword evidence="11 16" id="KW-0472">Membrane</keyword>
<keyword evidence="10 14" id="KW-0342">GTP-binding</keyword>
<comment type="similarity">
    <text evidence="16">Belongs to the TRAFAC class TrmE-Era-EngA-EngB-Septin-like GTPase superfamily. FeoB GTPase (TC 9.A.8) family.</text>
</comment>
<comment type="function">
    <text evidence="16">Probable transporter of a GTP-driven Fe(2+) uptake system.</text>
</comment>
<keyword evidence="5 16" id="KW-0812">Transmembrane</keyword>
<dbReference type="Pfam" id="PF07670">
    <property type="entry name" value="Gate"/>
    <property type="match status" value="2"/>
</dbReference>
<evidence type="ECO:0000256" key="10">
    <source>
        <dbReference type="ARBA" id="ARBA00023134"/>
    </source>
</evidence>
<dbReference type="SMART" id="SM00899">
    <property type="entry name" value="FeoA"/>
    <property type="match status" value="1"/>
</dbReference>
<keyword evidence="2 16" id="KW-0813">Transport</keyword>
<dbReference type="PANTHER" id="PTHR43185">
    <property type="entry name" value="FERROUS IRON TRANSPORT PROTEIN B"/>
    <property type="match status" value="1"/>
</dbReference>
<evidence type="ECO:0000256" key="5">
    <source>
        <dbReference type="ARBA" id="ARBA00022692"/>
    </source>
</evidence>
<dbReference type="InterPro" id="IPR003373">
    <property type="entry name" value="Fe2_transport_prot-B"/>
</dbReference>
<dbReference type="GO" id="GO:0046914">
    <property type="term" value="F:transition metal ion binding"/>
    <property type="evidence" value="ECO:0007669"/>
    <property type="project" value="InterPro"/>
</dbReference>
<dbReference type="Proteomes" id="UP000032417">
    <property type="component" value="Chromosome 1"/>
</dbReference>
<dbReference type="Pfam" id="PF07664">
    <property type="entry name" value="FeoB_C"/>
    <property type="match status" value="1"/>
</dbReference>
<dbReference type="PANTHER" id="PTHR43185:SF1">
    <property type="entry name" value="FE(2+) TRANSPORTER FEOB"/>
    <property type="match status" value="1"/>
</dbReference>
<dbReference type="SUPFAM" id="SSF50037">
    <property type="entry name" value="C-terminal domain of transcriptional repressors"/>
    <property type="match status" value="1"/>
</dbReference>
<name>A0A098C3S5_9BACT</name>
<evidence type="ECO:0000256" key="11">
    <source>
        <dbReference type="ARBA" id="ARBA00023136"/>
    </source>
</evidence>
<evidence type="ECO:0000256" key="12">
    <source>
        <dbReference type="ARBA" id="ARBA00031200"/>
    </source>
</evidence>
<protein>
    <recommendedName>
        <fullName evidence="12 13">Ferrous iron transport protein B</fullName>
    </recommendedName>
</protein>
<keyword evidence="7 16" id="KW-1133">Transmembrane helix</keyword>
<evidence type="ECO:0000256" key="3">
    <source>
        <dbReference type="ARBA" id="ARBA00022475"/>
    </source>
</evidence>
<feature type="binding site" evidence="14">
    <location>
        <begin position="198"/>
        <end position="201"/>
    </location>
    <ligand>
        <name>GTP</name>
        <dbReference type="ChEBI" id="CHEBI:37565"/>
        <label>1</label>
    </ligand>
</feature>
<evidence type="ECO:0000256" key="13">
    <source>
        <dbReference type="NCBIfam" id="TIGR00437"/>
    </source>
</evidence>